<evidence type="ECO:0000256" key="1">
    <source>
        <dbReference type="SAM" id="SignalP"/>
    </source>
</evidence>
<keyword evidence="3" id="KW-1185">Reference proteome</keyword>
<dbReference type="Proteomes" id="UP000305282">
    <property type="component" value="Unassembled WGS sequence"/>
</dbReference>
<name>A0A4S5ERH0_9ACTN</name>
<dbReference type="AlphaFoldDB" id="A0A4S5ERH0"/>
<dbReference type="EMBL" id="SSXH01000179">
    <property type="protein sequence ID" value="THJ74763.1"/>
    <property type="molecule type" value="Genomic_DNA"/>
</dbReference>
<reference evidence="2 3" key="1">
    <citation type="submission" date="2019-04" db="EMBL/GenBank/DDBJ databases">
        <title>Draft genome sequences for three unisolated Alnus-infective Frankia Sp+ strains, AgTrS, AiOr and AvVan, the first sequenced Frankia strains able to sporulate in-planta.</title>
        <authorList>
            <person name="Bethencourt L."/>
            <person name="Vautrin F."/>
            <person name="Taib N."/>
            <person name="Dubost A."/>
            <person name="Castro-Garcia L."/>
            <person name="Imbaud O."/>
            <person name="Abrouk D."/>
            <person name="Fournier P."/>
            <person name="Briolay J."/>
            <person name="Nguyen A."/>
            <person name="Normand P."/>
            <person name="Fernandez M.P."/>
            <person name="Brochier-Armanet C."/>
            <person name="Herrera-Belaroussi A."/>
        </authorList>
    </citation>
    <scope>NUCLEOTIDE SEQUENCE [LARGE SCALE GENOMIC DNA]</scope>
    <source>
        <strain evidence="2 3">AvVan</strain>
    </source>
</reference>
<dbReference type="RefSeq" id="WP_136447848.1">
    <property type="nucleotide sequence ID" value="NZ_SSXH01000179.1"/>
</dbReference>
<evidence type="ECO:0000313" key="3">
    <source>
        <dbReference type="Proteomes" id="UP000305282"/>
    </source>
</evidence>
<evidence type="ECO:0000313" key="2">
    <source>
        <dbReference type="EMBL" id="THJ74763.1"/>
    </source>
</evidence>
<sequence length="167" mass="17592">MKVSREAQLLALIIAVRAAAAGQANLTSLDMKRYTDPQAALDTLVAGGWITGDVSKVVHADPIEATLVQAPGLTGLTNPPMGKHIRTRVSGWITRTIAAKPLKKTDAAGRLAALQLLLYTDPVTGRGVLGIPPDQPIAVPEPGWIIRDATGGYQLSEIATQYLPAPD</sequence>
<comment type="caution">
    <text evidence="2">The sequence shown here is derived from an EMBL/GenBank/DDBJ whole genome shotgun (WGS) entry which is preliminary data.</text>
</comment>
<dbReference type="OrthoDB" id="3417677at2"/>
<feature type="chain" id="PRO_5038481605" evidence="1">
    <location>
        <begin position="21"/>
        <end position="167"/>
    </location>
</feature>
<gene>
    <name evidence="2" type="ORF">E7Y31_09445</name>
</gene>
<proteinExistence type="predicted"/>
<feature type="signal peptide" evidence="1">
    <location>
        <begin position="1"/>
        <end position="20"/>
    </location>
</feature>
<protein>
    <submittedName>
        <fullName evidence="2">Uncharacterized protein</fullName>
    </submittedName>
</protein>
<accession>A0A4S5ERH0</accession>
<organism evidence="2 3">
    <name type="scientific">Candidatus Frankia alpina</name>
    <dbReference type="NCBI Taxonomy" id="2699483"/>
    <lineage>
        <taxon>Bacteria</taxon>
        <taxon>Bacillati</taxon>
        <taxon>Actinomycetota</taxon>
        <taxon>Actinomycetes</taxon>
        <taxon>Frankiales</taxon>
        <taxon>Frankiaceae</taxon>
        <taxon>Frankia</taxon>
    </lineage>
</organism>
<keyword evidence="1" id="KW-0732">Signal</keyword>